<reference evidence="13" key="1">
    <citation type="journal article" date="2021" name="ISME J.">
        <title>Evolutionary origin and ecological implication of a unique nif island in free-living Bradyrhizobium lineages.</title>
        <authorList>
            <person name="Tao J."/>
        </authorList>
    </citation>
    <scope>NUCLEOTIDE SEQUENCE [LARGE SCALE GENOMIC DNA]</scope>
    <source>
        <strain evidence="13">SZCCT0094</strain>
    </source>
</reference>
<dbReference type="PANTHER" id="PTHR42716:SF2">
    <property type="entry name" value="L-ASPARTATE OXIDASE, CHLOROPLASTIC"/>
    <property type="match status" value="1"/>
</dbReference>
<evidence type="ECO:0000259" key="10">
    <source>
        <dbReference type="Pfam" id="PF00890"/>
    </source>
</evidence>
<evidence type="ECO:0000256" key="8">
    <source>
        <dbReference type="ARBA" id="ARBA00023002"/>
    </source>
</evidence>
<feature type="domain" description="FAD-dependent oxidoreductase 2 FAD-binding" evidence="10">
    <location>
        <begin position="11"/>
        <end position="383"/>
    </location>
</feature>
<dbReference type="Gene3D" id="3.90.700.10">
    <property type="entry name" value="Succinate dehydrogenase/fumarate reductase flavoprotein, catalytic domain"/>
    <property type="match status" value="1"/>
</dbReference>
<proteinExistence type="inferred from homology"/>
<protein>
    <recommendedName>
        <fullName evidence="4">L-aspartate oxidase</fullName>
        <ecNumber evidence="4">1.4.3.16</ecNumber>
    </recommendedName>
</protein>
<evidence type="ECO:0000313" key="12">
    <source>
        <dbReference type="EMBL" id="MBR1137986.1"/>
    </source>
</evidence>
<dbReference type="Pfam" id="PF02910">
    <property type="entry name" value="Succ_DH_flav_C"/>
    <property type="match status" value="1"/>
</dbReference>
<evidence type="ECO:0000256" key="7">
    <source>
        <dbReference type="ARBA" id="ARBA00022827"/>
    </source>
</evidence>
<dbReference type="InterPro" id="IPR003953">
    <property type="entry name" value="FAD-dep_OxRdtase_2_FAD-bd"/>
</dbReference>
<dbReference type="Gene3D" id="3.50.50.60">
    <property type="entry name" value="FAD/NAD(P)-binding domain"/>
    <property type="match status" value="1"/>
</dbReference>
<accession>A0ABS5GBK8</accession>
<comment type="catalytic activity">
    <reaction evidence="9">
        <text>L-aspartate + O2 = iminosuccinate + H2O2</text>
        <dbReference type="Rhea" id="RHEA:25876"/>
        <dbReference type="ChEBI" id="CHEBI:15379"/>
        <dbReference type="ChEBI" id="CHEBI:16240"/>
        <dbReference type="ChEBI" id="CHEBI:29991"/>
        <dbReference type="ChEBI" id="CHEBI:77875"/>
        <dbReference type="EC" id="1.4.3.16"/>
    </reaction>
    <physiologicalReaction direction="left-to-right" evidence="9">
        <dbReference type="Rhea" id="RHEA:25877"/>
    </physiologicalReaction>
</comment>
<evidence type="ECO:0000256" key="1">
    <source>
        <dbReference type="ARBA" id="ARBA00001974"/>
    </source>
</evidence>
<dbReference type="InterPro" id="IPR037099">
    <property type="entry name" value="Fum_R/Succ_DH_flav-like_C_sf"/>
</dbReference>
<dbReference type="Gene3D" id="1.20.58.100">
    <property type="entry name" value="Fumarate reductase/succinate dehydrogenase flavoprotein-like, C-terminal domain"/>
    <property type="match status" value="1"/>
</dbReference>
<keyword evidence="8 12" id="KW-0560">Oxidoreductase</keyword>
<evidence type="ECO:0000256" key="9">
    <source>
        <dbReference type="ARBA" id="ARBA00048305"/>
    </source>
</evidence>
<evidence type="ECO:0000256" key="2">
    <source>
        <dbReference type="ARBA" id="ARBA00004950"/>
    </source>
</evidence>
<dbReference type="SUPFAM" id="SSF56425">
    <property type="entry name" value="Succinate dehydrogenase/fumarate reductase flavoprotein, catalytic domain"/>
    <property type="match status" value="1"/>
</dbReference>
<dbReference type="InterPro" id="IPR005288">
    <property type="entry name" value="NadB"/>
</dbReference>
<comment type="cofactor">
    <cofactor evidence="1">
        <name>FAD</name>
        <dbReference type="ChEBI" id="CHEBI:57692"/>
    </cofactor>
</comment>
<dbReference type="InterPro" id="IPR036188">
    <property type="entry name" value="FAD/NAD-bd_sf"/>
</dbReference>
<keyword evidence="13" id="KW-1185">Reference proteome</keyword>
<dbReference type="Proteomes" id="UP001314635">
    <property type="component" value="Unassembled WGS sequence"/>
</dbReference>
<keyword evidence="7" id="KW-0274">FAD</keyword>
<keyword evidence="5" id="KW-0285">Flavoprotein</keyword>
<dbReference type="InterPro" id="IPR015939">
    <property type="entry name" value="Fum_Rdtase/Succ_DH_flav-like_C"/>
</dbReference>
<dbReference type="GO" id="GO:0008734">
    <property type="term" value="F:L-aspartate oxidase activity"/>
    <property type="evidence" value="ECO:0007669"/>
    <property type="project" value="UniProtKB-EC"/>
</dbReference>
<sequence>MNHHQIEPSGHVVIVGAGIAGLFCALKLAPQPVTLISATTLGEDSFGSTMQADIAAAISADDTPQAHAADMIAAGGGLVEAAAALELATDAAARIEDLIRLGVAFDRDYRGELATSRAAAHSVRRILSVRGDFTGQAIVTALTNAVRATPSIRVIENHVVDALLTEHGVVRGLKLRSSEDGSAAPLLIAAGAVVLATGGIGHLFATTTNPSHANGIGMAIAARAGAIIADPEFVQFHPTAMTGGRDPAPVVTESLRGAGAILVNRRGQRFMLPRHPLVDLAPRDTVARGIMAEISAGRGAFLDARDVLDDDVAARYPILHRACVARGLDPTRQPIPVAPAAHFHMGGIAIDACGRSSIEGLWAAGEVAATATDGANHIAGNAVLAALVFANRIATDISGRTFAPASNLQRIAFAEPGGADPTLTEGTLREIMTSQVGVIRDEELLVDAIAVIARLERDGCNSTLRNMATAALLIATAAWSRRESRGAHCRADCPAENPSFAQRTMTTLAAAREIADQLADRPSIRLPRPLSA</sequence>
<dbReference type="Pfam" id="PF00890">
    <property type="entry name" value="FAD_binding_2"/>
    <property type="match status" value="1"/>
</dbReference>
<dbReference type="NCBIfam" id="NF005701">
    <property type="entry name" value="PRK07512.1"/>
    <property type="match status" value="1"/>
</dbReference>
<feature type="domain" description="Fumarate reductase/succinate dehydrogenase flavoprotein-like C-terminal" evidence="11">
    <location>
        <begin position="464"/>
        <end position="509"/>
    </location>
</feature>
<dbReference type="EC" id="1.4.3.16" evidence="4"/>
<dbReference type="PANTHER" id="PTHR42716">
    <property type="entry name" value="L-ASPARTATE OXIDASE"/>
    <property type="match status" value="1"/>
</dbReference>
<evidence type="ECO:0000256" key="3">
    <source>
        <dbReference type="ARBA" id="ARBA00008562"/>
    </source>
</evidence>
<organism evidence="12 13">
    <name type="scientific">Bradyrhizobium denitrificans</name>
    <dbReference type="NCBI Taxonomy" id="2734912"/>
    <lineage>
        <taxon>Bacteria</taxon>
        <taxon>Pseudomonadati</taxon>
        <taxon>Pseudomonadota</taxon>
        <taxon>Alphaproteobacteria</taxon>
        <taxon>Hyphomicrobiales</taxon>
        <taxon>Nitrobacteraceae</taxon>
        <taxon>Bradyrhizobium</taxon>
    </lineage>
</organism>
<evidence type="ECO:0000256" key="6">
    <source>
        <dbReference type="ARBA" id="ARBA00022642"/>
    </source>
</evidence>
<comment type="caution">
    <text evidence="12">The sequence shown here is derived from an EMBL/GenBank/DDBJ whole genome shotgun (WGS) entry which is preliminary data.</text>
</comment>
<evidence type="ECO:0000259" key="11">
    <source>
        <dbReference type="Pfam" id="PF02910"/>
    </source>
</evidence>
<comment type="similarity">
    <text evidence="3">Belongs to the FAD-dependent oxidoreductase 2 family. NadB subfamily.</text>
</comment>
<dbReference type="RefSeq" id="WP_172239230.1">
    <property type="nucleotide sequence ID" value="NZ_JABFDP010000021.1"/>
</dbReference>
<dbReference type="InterPro" id="IPR027477">
    <property type="entry name" value="Succ_DH/fumarate_Rdtase_cat_sf"/>
</dbReference>
<gene>
    <name evidence="12" type="ORF">JQ619_19620</name>
</gene>
<evidence type="ECO:0000313" key="13">
    <source>
        <dbReference type="Proteomes" id="UP001314635"/>
    </source>
</evidence>
<keyword evidence="6" id="KW-0662">Pyridine nucleotide biosynthesis</keyword>
<evidence type="ECO:0000256" key="5">
    <source>
        <dbReference type="ARBA" id="ARBA00022630"/>
    </source>
</evidence>
<evidence type="ECO:0000256" key="4">
    <source>
        <dbReference type="ARBA" id="ARBA00012173"/>
    </source>
</evidence>
<dbReference type="SUPFAM" id="SSF51905">
    <property type="entry name" value="FAD/NAD(P)-binding domain"/>
    <property type="match status" value="1"/>
</dbReference>
<dbReference type="SUPFAM" id="SSF46977">
    <property type="entry name" value="Succinate dehydrogenase/fumarate reductase flavoprotein C-terminal domain"/>
    <property type="match status" value="1"/>
</dbReference>
<name>A0ABS5GBK8_9BRAD</name>
<dbReference type="EMBL" id="JAFCLK010000018">
    <property type="protein sequence ID" value="MBR1137986.1"/>
    <property type="molecule type" value="Genomic_DNA"/>
</dbReference>
<comment type="pathway">
    <text evidence="2">Cofactor biosynthesis; NAD(+) biosynthesis; iminoaspartate from L-aspartate (oxidase route): step 1/1.</text>
</comment>
<dbReference type="PRINTS" id="PR00368">
    <property type="entry name" value="FADPNR"/>
</dbReference>